<dbReference type="AlphaFoldDB" id="A0A0H2R2N9"/>
<dbReference type="EMBL" id="KQ086242">
    <property type="protein sequence ID" value="KLO06059.1"/>
    <property type="molecule type" value="Genomic_DNA"/>
</dbReference>
<feature type="compositionally biased region" description="Low complexity" evidence="1">
    <location>
        <begin position="464"/>
        <end position="474"/>
    </location>
</feature>
<evidence type="ECO:0000256" key="1">
    <source>
        <dbReference type="SAM" id="MobiDB-lite"/>
    </source>
</evidence>
<dbReference type="Proteomes" id="UP000053477">
    <property type="component" value="Unassembled WGS sequence"/>
</dbReference>
<organism evidence="2 3">
    <name type="scientific">Schizopora paradoxa</name>
    <dbReference type="NCBI Taxonomy" id="27342"/>
    <lineage>
        <taxon>Eukaryota</taxon>
        <taxon>Fungi</taxon>
        <taxon>Dikarya</taxon>
        <taxon>Basidiomycota</taxon>
        <taxon>Agaricomycotina</taxon>
        <taxon>Agaricomycetes</taxon>
        <taxon>Hymenochaetales</taxon>
        <taxon>Schizoporaceae</taxon>
        <taxon>Schizopora</taxon>
    </lineage>
</organism>
<protein>
    <submittedName>
        <fullName evidence="2">Uncharacterized protein</fullName>
    </submittedName>
</protein>
<keyword evidence="3" id="KW-1185">Reference proteome</keyword>
<sequence length="614" mass="66209">MAADTLHQLAHSGRVASAQLTDDDVHAYGTLTPSRVAEWLAEWETAIPVTEADRRDDTTWWAGMESQVACLRSQYASLELDKDLRDAIASTFQRINSIAAVSEPRATRKEKGKGKARKVQVKADVSAPRKAAGSSSKQTDLSNGAPTPRDVDVAITAPSKQPKKKVGAGQATRPYRILLYSSKCTECARSRSGSICHGISGIQKCLPCASSKSLCTRTVHGSNNNNTTKELTRADLLHLPVPYIDVRQNRSNSIRILIEAVRRAFRATGGGDEEDAAAEQSSQSPAGTRNTRNTLHELARWAEGKTIEDVRIAYSDREGPGQSRFMFNLAAPFEPSSARALAVPSSIEAVVMPTHAKHGARKSAADTKNTIQQQHALGDHDDDTIIITPAQKKRKTGVKGASVVNVSRAAKARSEAPAVVATSRPKSPSPSPSGSTFSDPGSIQDLSSDDEANSNSRHPSPGVPLSNTLPSHSHSPPPPPPLPSFSFRQLPPSTDPRSLLSNGLEHLEHPYVLERRALGDQDLSWSARVMARVRNPSPTPFAQLPEAEQFHLNRASSGNDPHGLHHAIAVNLRFSRIHEAAKRSLVMLSTPEPQCKGNSERGIPRGRAGEEGKP</sequence>
<reference evidence="2 3" key="1">
    <citation type="submission" date="2015-04" db="EMBL/GenBank/DDBJ databases">
        <title>Complete genome sequence of Schizopora paradoxa KUC8140, a cosmopolitan wood degrader in East Asia.</title>
        <authorList>
            <consortium name="DOE Joint Genome Institute"/>
            <person name="Min B."/>
            <person name="Park H."/>
            <person name="Jang Y."/>
            <person name="Kim J.-J."/>
            <person name="Kim K.H."/>
            <person name="Pangilinan J."/>
            <person name="Lipzen A."/>
            <person name="Riley R."/>
            <person name="Grigoriev I.V."/>
            <person name="Spatafora J.W."/>
            <person name="Choi I.-G."/>
        </authorList>
    </citation>
    <scope>NUCLEOTIDE SEQUENCE [LARGE SCALE GENOMIC DNA]</scope>
    <source>
        <strain evidence="2 3">KUC8140</strain>
    </source>
</reference>
<accession>A0A0H2R2N9</accession>
<feature type="region of interest" description="Disordered" evidence="1">
    <location>
        <begin position="590"/>
        <end position="614"/>
    </location>
</feature>
<evidence type="ECO:0000313" key="3">
    <source>
        <dbReference type="Proteomes" id="UP000053477"/>
    </source>
</evidence>
<proteinExistence type="predicted"/>
<name>A0A0H2R2N9_9AGAM</name>
<feature type="region of interest" description="Disordered" evidence="1">
    <location>
        <begin position="408"/>
        <end position="501"/>
    </location>
</feature>
<feature type="compositionally biased region" description="Polar residues" evidence="1">
    <location>
        <begin position="133"/>
        <end position="145"/>
    </location>
</feature>
<feature type="region of interest" description="Disordered" evidence="1">
    <location>
        <begin position="103"/>
        <end position="150"/>
    </location>
</feature>
<feature type="compositionally biased region" description="Basic and acidic residues" evidence="1">
    <location>
        <begin position="598"/>
        <end position="614"/>
    </location>
</feature>
<feature type="region of interest" description="Disordered" evidence="1">
    <location>
        <begin position="270"/>
        <end position="293"/>
    </location>
</feature>
<dbReference type="InParanoid" id="A0A0H2R2N9"/>
<gene>
    <name evidence="2" type="ORF">SCHPADRAFT_1002555</name>
</gene>
<evidence type="ECO:0000313" key="2">
    <source>
        <dbReference type="EMBL" id="KLO06059.1"/>
    </source>
</evidence>
<feature type="compositionally biased region" description="Low complexity" evidence="1">
    <location>
        <begin position="432"/>
        <end position="442"/>
    </location>
</feature>
<feature type="compositionally biased region" description="Basic residues" evidence="1">
    <location>
        <begin position="108"/>
        <end position="120"/>
    </location>
</feature>